<evidence type="ECO:0000313" key="6">
    <source>
        <dbReference type="EMBL" id="KTD39770.1"/>
    </source>
</evidence>
<dbReference type="EMBL" id="LNYP01000013">
    <property type="protein sequence ID" value="KTD39770.1"/>
    <property type="molecule type" value="Genomic_DNA"/>
</dbReference>
<protein>
    <recommendedName>
        <fullName evidence="5">Alcohol dehydrogenase-like N-terminal domain-containing protein</fullName>
    </recommendedName>
</protein>
<dbReference type="GO" id="GO:0005737">
    <property type="term" value="C:cytoplasm"/>
    <property type="evidence" value="ECO:0007669"/>
    <property type="project" value="TreeGrafter"/>
</dbReference>
<dbReference type="Gene3D" id="3.90.180.10">
    <property type="entry name" value="Medium-chain alcohol dehydrogenases, catalytic domain"/>
    <property type="match status" value="1"/>
</dbReference>
<keyword evidence="3" id="KW-0862">Zinc</keyword>
<reference evidence="6 7" key="1">
    <citation type="submission" date="2015-11" db="EMBL/GenBank/DDBJ databases">
        <title>Genomic analysis of 38 Legionella species identifies large and diverse effector repertoires.</title>
        <authorList>
            <person name="Burstein D."/>
            <person name="Amaro F."/>
            <person name="Zusman T."/>
            <person name="Lifshitz Z."/>
            <person name="Cohen O."/>
            <person name="Gilbert J.A."/>
            <person name="Pupko T."/>
            <person name="Shuman H.A."/>
            <person name="Segal G."/>
        </authorList>
    </citation>
    <scope>NUCLEOTIDE SEQUENCE [LARGE SCALE GENOMIC DNA]</scope>
    <source>
        <strain evidence="6 7">Oak Ridge-10</strain>
    </source>
</reference>
<evidence type="ECO:0000256" key="2">
    <source>
        <dbReference type="ARBA" id="ARBA00022723"/>
    </source>
</evidence>
<keyword evidence="4" id="KW-0560">Oxidoreductase</keyword>
<dbReference type="PANTHER" id="PTHR42940:SF8">
    <property type="entry name" value="VACUOLAR PROTEIN SORTING-ASSOCIATED PROTEIN 11"/>
    <property type="match status" value="1"/>
</dbReference>
<comment type="caution">
    <text evidence="6">The sequence shown here is derived from an EMBL/GenBank/DDBJ whole genome shotgun (WGS) entry which is preliminary data.</text>
</comment>
<keyword evidence="2" id="KW-0479">Metal-binding</keyword>
<dbReference type="InterPro" id="IPR013154">
    <property type="entry name" value="ADH-like_N"/>
</dbReference>
<evidence type="ECO:0000256" key="4">
    <source>
        <dbReference type="ARBA" id="ARBA00023002"/>
    </source>
</evidence>
<evidence type="ECO:0000259" key="5">
    <source>
        <dbReference type="Pfam" id="PF08240"/>
    </source>
</evidence>
<dbReference type="SUPFAM" id="SSF50129">
    <property type="entry name" value="GroES-like"/>
    <property type="match status" value="1"/>
</dbReference>
<dbReference type="PATRIC" id="fig|29423.5.peg.917"/>
<evidence type="ECO:0000256" key="1">
    <source>
        <dbReference type="ARBA" id="ARBA00001947"/>
    </source>
</evidence>
<sequence>MFAMLMEKPGQSLKCTKLEKPHPTSNELLIKVTACGICRTDLHVVDGDLKHPKLPPYPRTSNCGHY</sequence>
<dbReference type="PANTHER" id="PTHR42940">
    <property type="entry name" value="ALCOHOL DEHYDROGENASE 1-RELATED"/>
    <property type="match status" value="1"/>
</dbReference>
<organism evidence="6 7">
    <name type="scientific">Legionella oakridgensis</name>
    <dbReference type="NCBI Taxonomy" id="29423"/>
    <lineage>
        <taxon>Bacteria</taxon>
        <taxon>Pseudomonadati</taxon>
        <taxon>Pseudomonadota</taxon>
        <taxon>Gammaproteobacteria</taxon>
        <taxon>Legionellales</taxon>
        <taxon>Legionellaceae</taxon>
        <taxon>Legionella</taxon>
    </lineage>
</organism>
<proteinExistence type="predicted"/>
<name>A0A0W0X5K0_9GAMM</name>
<dbReference type="Pfam" id="PF08240">
    <property type="entry name" value="ADH_N"/>
    <property type="match status" value="1"/>
</dbReference>
<gene>
    <name evidence="6" type="ORF">Loak_0877</name>
</gene>
<dbReference type="InterPro" id="IPR011032">
    <property type="entry name" value="GroES-like_sf"/>
</dbReference>
<feature type="domain" description="Alcohol dehydrogenase-like N-terminal" evidence="5">
    <location>
        <begin position="25"/>
        <end position="58"/>
    </location>
</feature>
<evidence type="ECO:0000256" key="3">
    <source>
        <dbReference type="ARBA" id="ARBA00022833"/>
    </source>
</evidence>
<evidence type="ECO:0000313" key="7">
    <source>
        <dbReference type="Proteomes" id="UP000054858"/>
    </source>
</evidence>
<dbReference type="AlphaFoldDB" id="A0A0W0X5K0"/>
<comment type="cofactor">
    <cofactor evidence="1">
        <name>Zn(2+)</name>
        <dbReference type="ChEBI" id="CHEBI:29105"/>
    </cofactor>
</comment>
<accession>A0A0W0X5K0</accession>
<dbReference type="GO" id="GO:0046872">
    <property type="term" value="F:metal ion binding"/>
    <property type="evidence" value="ECO:0007669"/>
    <property type="project" value="UniProtKB-KW"/>
</dbReference>
<dbReference type="GO" id="GO:0004022">
    <property type="term" value="F:alcohol dehydrogenase (NAD+) activity"/>
    <property type="evidence" value="ECO:0007669"/>
    <property type="project" value="TreeGrafter"/>
</dbReference>
<dbReference type="Proteomes" id="UP000054858">
    <property type="component" value="Unassembled WGS sequence"/>
</dbReference>